<dbReference type="PROSITE" id="PS50977">
    <property type="entry name" value="HTH_TETR_2"/>
    <property type="match status" value="1"/>
</dbReference>
<dbReference type="InterPro" id="IPR041678">
    <property type="entry name" value="TetR_C_16"/>
</dbReference>
<sequence>MARTGRRPAGSGAREKILAAARDAFAARGFGGVTMRQIASIAAVDPALVHHYFGTKDQLFLTVLRSAVDPDRILAQLLAGGVDTLGERIVAEFLRLWEGDAGANASALLRTAATADHIARLVREVIFPDVVDAVMSKCDLDPGEAPLRAAFVASQLAGLAFTRYLVELEPLAAAAADIVIRTVGATVQRYLTGELPSPNP</sequence>
<dbReference type="GO" id="GO:0003700">
    <property type="term" value="F:DNA-binding transcription factor activity"/>
    <property type="evidence" value="ECO:0007669"/>
    <property type="project" value="TreeGrafter"/>
</dbReference>
<dbReference type="EMBL" id="CP031263">
    <property type="protein sequence ID" value="AXH93623.1"/>
    <property type="molecule type" value="Genomic_DNA"/>
</dbReference>
<organism evidence="4 6">
    <name type="scientific">Micromonospora aurantiaca</name>
    <name type="common">nom. illeg.</name>
    <dbReference type="NCBI Taxonomy" id="47850"/>
    <lineage>
        <taxon>Bacteria</taxon>
        <taxon>Bacillati</taxon>
        <taxon>Actinomycetota</taxon>
        <taxon>Actinomycetes</taxon>
        <taxon>Micromonosporales</taxon>
        <taxon>Micromonosporaceae</taxon>
        <taxon>Micromonospora</taxon>
    </lineage>
</organism>
<proteinExistence type="predicted"/>
<reference evidence="5 7" key="3">
    <citation type="submission" date="2019-09" db="EMBL/GenBank/DDBJ databases">
        <title>High taxonomic diversity of Micromonospora strains isolated from Medicago sativa nodules in different geographical locations.</title>
        <authorList>
            <person name="Martinez-Hidalgo P."/>
            <person name="Flores-Felix J.D."/>
            <person name="Velazquez E."/>
            <person name="Brau L."/>
            <person name="Trujillo M.E."/>
            <person name="Martinez-Molina E."/>
        </authorList>
    </citation>
    <scope>NUCLEOTIDE SEQUENCE [LARGE SCALE GENOMIC DNA]</scope>
    <source>
        <strain evidence="5 7">ALFB5</strain>
    </source>
</reference>
<dbReference type="SUPFAM" id="SSF46689">
    <property type="entry name" value="Homeodomain-like"/>
    <property type="match status" value="1"/>
</dbReference>
<evidence type="ECO:0000313" key="5">
    <source>
        <dbReference type="EMBL" id="KAB1117946.1"/>
    </source>
</evidence>
<accession>A0A1C6TMU9</accession>
<dbReference type="InterPro" id="IPR050109">
    <property type="entry name" value="HTH-type_TetR-like_transc_reg"/>
</dbReference>
<dbReference type="Pfam" id="PF00440">
    <property type="entry name" value="TetR_N"/>
    <property type="match status" value="1"/>
</dbReference>
<feature type="domain" description="HTH tetR-type" evidence="3">
    <location>
        <begin position="11"/>
        <end position="71"/>
    </location>
</feature>
<reference evidence="4 6" key="2">
    <citation type="submission" date="2018-08" db="EMBL/GenBank/DDBJ databases">
        <title>Streptomyces kandeliansis sp. nov., an endophytic bacterium isolated from mangrove plant.</title>
        <authorList>
            <person name="Wang R."/>
        </authorList>
    </citation>
    <scope>NUCLEOTIDE SEQUENCE [LARGE SCALE GENOMIC DNA]</scope>
    <source>
        <strain evidence="4">110B</strain>
        <strain evidence="6">H14(2018)</strain>
    </source>
</reference>
<dbReference type="InterPro" id="IPR036271">
    <property type="entry name" value="Tet_transcr_reg_TetR-rel_C_sf"/>
</dbReference>
<keyword evidence="7" id="KW-1185">Reference proteome</keyword>
<evidence type="ECO:0000256" key="2">
    <source>
        <dbReference type="PROSITE-ProRule" id="PRU00335"/>
    </source>
</evidence>
<evidence type="ECO:0000313" key="4">
    <source>
        <dbReference type="EMBL" id="AXH93623.1"/>
    </source>
</evidence>
<dbReference type="Gene3D" id="1.10.10.60">
    <property type="entry name" value="Homeodomain-like"/>
    <property type="match status" value="1"/>
</dbReference>
<dbReference type="Proteomes" id="UP000253958">
    <property type="component" value="Chromosome"/>
</dbReference>
<dbReference type="RefSeq" id="WP_091331284.1">
    <property type="nucleotide sequence ID" value="NZ_CP031263.1"/>
</dbReference>
<dbReference type="Pfam" id="PF17920">
    <property type="entry name" value="TetR_C_16"/>
    <property type="match status" value="1"/>
</dbReference>
<feature type="DNA-binding region" description="H-T-H motif" evidence="2">
    <location>
        <begin position="34"/>
        <end position="53"/>
    </location>
</feature>
<dbReference type="AlphaFoldDB" id="A0A1C6TMU9"/>
<evidence type="ECO:0000313" key="6">
    <source>
        <dbReference type="Proteomes" id="UP000253958"/>
    </source>
</evidence>
<gene>
    <name evidence="4" type="ORF">DVH21_28955</name>
    <name evidence="5" type="ORF">F6X54_05765</name>
</gene>
<dbReference type="PANTHER" id="PTHR30055">
    <property type="entry name" value="HTH-TYPE TRANSCRIPTIONAL REGULATOR RUTR"/>
    <property type="match status" value="1"/>
</dbReference>
<keyword evidence="1 2" id="KW-0238">DNA-binding</keyword>
<dbReference type="Gene3D" id="1.10.357.10">
    <property type="entry name" value="Tetracycline Repressor, domain 2"/>
    <property type="match status" value="1"/>
</dbReference>
<dbReference type="InterPro" id="IPR009057">
    <property type="entry name" value="Homeodomain-like_sf"/>
</dbReference>
<evidence type="ECO:0000313" key="7">
    <source>
        <dbReference type="Proteomes" id="UP000471364"/>
    </source>
</evidence>
<evidence type="ECO:0000259" key="3">
    <source>
        <dbReference type="PROSITE" id="PS50977"/>
    </source>
</evidence>
<dbReference type="InterPro" id="IPR001647">
    <property type="entry name" value="HTH_TetR"/>
</dbReference>
<evidence type="ECO:0000256" key="1">
    <source>
        <dbReference type="ARBA" id="ARBA00023125"/>
    </source>
</evidence>
<protein>
    <submittedName>
        <fullName evidence="4">TetR/AcrR family transcriptional regulator</fullName>
    </submittedName>
</protein>
<dbReference type="PRINTS" id="PR00455">
    <property type="entry name" value="HTHTETR"/>
</dbReference>
<reference evidence="4 6" key="1">
    <citation type="submission" date="2018-07" db="EMBL/GenBank/DDBJ databases">
        <authorList>
            <person name="Ye Y."/>
        </authorList>
    </citation>
    <scope>NUCLEOTIDE SEQUENCE [LARGE SCALE GENOMIC DNA]</scope>
    <source>
        <strain evidence="4">110B</strain>
        <strain evidence="6">H14(2018)</strain>
    </source>
</reference>
<dbReference type="GO" id="GO:0000976">
    <property type="term" value="F:transcription cis-regulatory region binding"/>
    <property type="evidence" value="ECO:0007669"/>
    <property type="project" value="TreeGrafter"/>
</dbReference>
<dbReference type="Proteomes" id="UP000471364">
    <property type="component" value="Unassembled WGS sequence"/>
</dbReference>
<dbReference type="EMBL" id="WAAR01000016">
    <property type="protein sequence ID" value="KAB1117946.1"/>
    <property type="molecule type" value="Genomic_DNA"/>
</dbReference>
<name>A0A1C6TMU9_9ACTN</name>
<dbReference type="SUPFAM" id="SSF48498">
    <property type="entry name" value="Tetracyclin repressor-like, C-terminal domain"/>
    <property type="match status" value="1"/>
</dbReference>
<dbReference type="PANTHER" id="PTHR30055:SF235">
    <property type="entry name" value="TRANSCRIPTIONAL REGULATORY PROTEIN"/>
    <property type="match status" value="1"/>
</dbReference>